<accession>A0A5E4F7C4</accession>
<dbReference type="EMBL" id="JAJFAZ020000007">
    <property type="protein sequence ID" value="KAI5318033.1"/>
    <property type="molecule type" value="Genomic_DNA"/>
</dbReference>
<gene>
    <name evidence="2" type="ORF">ALMOND_2B004764</name>
    <name evidence="1" type="ORF">L3X38_037741</name>
</gene>
<reference evidence="3" key="2">
    <citation type="journal article" date="2020" name="Plant J.">
        <title>Transposons played a major role in the diversification between the closely related almond and peach genomes: results from the almond genome sequence.</title>
        <authorList>
            <person name="Alioto T."/>
            <person name="Alexiou K.G."/>
            <person name="Bardil A."/>
            <person name="Barteri F."/>
            <person name="Castanera R."/>
            <person name="Cruz F."/>
            <person name="Dhingra A."/>
            <person name="Duval H."/>
            <person name="Fernandez I Marti A."/>
            <person name="Frias L."/>
            <person name="Galan B."/>
            <person name="Garcia J.L."/>
            <person name="Howad W."/>
            <person name="Gomez-Garrido J."/>
            <person name="Gut M."/>
            <person name="Julca I."/>
            <person name="Morata J."/>
            <person name="Puigdomenech P."/>
            <person name="Ribeca P."/>
            <person name="Rubio Cabetas M.J."/>
            <person name="Vlasova A."/>
            <person name="Wirthensohn M."/>
            <person name="Garcia-Mas J."/>
            <person name="Gabaldon T."/>
            <person name="Casacuberta J.M."/>
            <person name="Arus P."/>
        </authorList>
    </citation>
    <scope>NUCLEOTIDE SEQUENCE [LARGE SCALE GENOMIC DNA]</scope>
    <source>
        <strain evidence="3">cv. Texas</strain>
    </source>
</reference>
<dbReference type="AlphaFoldDB" id="A0A5E4F7C4"/>
<protein>
    <submittedName>
        <fullName evidence="2">PREDICTED: UPF0481</fullName>
    </submittedName>
</protein>
<dbReference type="Pfam" id="PF03140">
    <property type="entry name" value="DUF247"/>
    <property type="match status" value="1"/>
</dbReference>
<organism evidence="2 3">
    <name type="scientific">Prunus dulcis</name>
    <name type="common">Almond</name>
    <name type="synonym">Amygdalus dulcis</name>
    <dbReference type="NCBI Taxonomy" id="3755"/>
    <lineage>
        <taxon>Eukaryota</taxon>
        <taxon>Viridiplantae</taxon>
        <taxon>Streptophyta</taxon>
        <taxon>Embryophyta</taxon>
        <taxon>Tracheophyta</taxon>
        <taxon>Spermatophyta</taxon>
        <taxon>Magnoliopsida</taxon>
        <taxon>eudicotyledons</taxon>
        <taxon>Gunneridae</taxon>
        <taxon>Pentapetalae</taxon>
        <taxon>rosids</taxon>
        <taxon>fabids</taxon>
        <taxon>Rosales</taxon>
        <taxon>Rosaceae</taxon>
        <taxon>Amygdaloideae</taxon>
        <taxon>Amygdaleae</taxon>
        <taxon>Prunus</taxon>
    </lineage>
</organism>
<evidence type="ECO:0000313" key="2">
    <source>
        <dbReference type="EMBL" id="VVA23943.1"/>
    </source>
</evidence>
<keyword evidence="4" id="KW-1185">Reference proteome</keyword>
<dbReference type="Proteomes" id="UP001054821">
    <property type="component" value="Chromosome 7"/>
</dbReference>
<sequence length="286" mass="32746">MGPINQCKYKEADELKYILAADFIHDSGQKDEDLYKKIKDCIKLIKDCYDMETTKCYDDDGATLAWILFIDGCSTLQFIYKRHCLEEYGMKRDQEAFAEQDLFLPENQLPYQITAAEEPPDGYKRGFQQREGRPINIGEEPQPAHLLDLLRKRLLGPALTHMEKWISTEDRSPLFHNAQELKAARIHFGRGKGFLSLPPINEDAMSLFLNLIAYEMCPDFLNDFVVTSFFGFPSSLVDHPDDAKQLRSARIFCNLRGSEEALADLFHEIGPDLVPTHSIYNIVSAN</sequence>
<proteinExistence type="predicted"/>
<dbReference type="OMA" id="HMEKWIS"/>
<evidence type="ECO:0000313" key="4">
    <source>
        <dbReference type="Proteomes" id="UP001054821"/>
    </source>
</evidence>
<dbReference type="Proteomes" id="UP000327085">
    <property type="component" value="Chromosome 7"/>
</dbReference>
<dbReference type="InterPro" id="IPR004158">
    <property type="entry name" value="DUF247_pln"/>
</dbReference>
<evidence type="ECO:0000313" key="1">
    <source>
        <dbReference type="EMBL" id="KAI5318033.1"/>
    </source>
</evidence>
<name>A0A5E4F7C4_PRUDU</name>
<dbReference type="Gramene" id="VVA23943">
    <property type="protein sequence ID" value="VVA23943"/>
    <property type="gene ID" value="Prudul26B004764"/>
</dbReference>
<evidence type="ECO:0000313" key="3">
    <source>
        <dbReference type="Proteomes" id="UP000327085"/>
    </source>
</evidence>
<dbReference type="PANTHER" id="PTHR31549">
    <property type="entry name" value="PROTEIN, PUTATIVE (DUF247)-RELATED-RELATED"/>
    <property type="match status" value="1"/>
</dbReference>
<dbReference type="InParanoid" id="A0A5E4F7C4"/>
<reference evidence="1 4" key="3">
    <citation type="journal article" date="2022" name="G3 (Bethesda)">
        <title>Whole-genome sequence and methylome profiling of the almond [Prunus dulcis (Mill.) D.A. Webb] cultivar 'Nonpareil'.</title>
        <authorList>
            <person name="D'Amico-Willman K.M."/>
            <person name="Ouma W.Z."/>
            <person name="Meulia T."/>
            <person name="Sideli G.M."/>
            <person name="Gradziel T.M."/>
            <person name="Fresnedo-Ramirez J."/>
        </authorList>
    </citation>
    <scope>NUCLEOTIDE SEQUENCE [LARGE SCALE GENOMIC DNA]</scope>
    <source>
        <strain evidence="1">Clone GOH B32 T37-40</strain>
    </source>
</reference>
<dbReference type="PANTHER" id="PTHR31549:SF191">
    <property type="entry name" value="DUF247 DOMAIN PROTEIN"/>
    <property type="match status" value="1"/>
</dbReference>
<dbReference type="EMBL" id="CABIKO010000076">
    <property type="protein sequence ID" value="VVA23943.1"/>
    <property type="molecule type" value="Genomic_DNA"/>
</dbReference>
<reference evidence="2" key="1">
    <citation type="submission" date="2019-07" db="EMBL/GenBank/DDBJ databases">
        <authorList>
            <person name="Alioto T."/>
            <person name="Alioto T."/>
            <person name="Gomez Garrido J."/>
        </authorList>
    </citation>
    <scope>NUCLEOTIDE SEQUENCE</scope>
</reference>